<reference evidence="1 2" key="1">
    <citation type="submission" date="2019-07" db="EMBL/GenBank/DDBJ databases">
        <title>Whole genome shotgun sequence of Aeromicrobium flavum NBRC 107625.</title>
        <authorList>
            <person name="Hosoyama A."/>
            <person name="Uohara A."/>
            <person name="Ohji S."/>
            <person name="Ichikawa N."/>
        </authorList>
    </citation>
    <scope>NUCLEOTIDE SEQUENCE [LARGE SCALE GENOMIC DNA]</scope>
    <source>
        <strain evidence="1 2">NBRC 107625</strain>
    </source>
</reference>
<comment type="caution">
    <text evidence="1">The sequence shown here is derived from an EMBL/GenBank/DDBJ whole genome shotgun (WGS) entry which is preliminary data.</text>
</comment>
<dbReference type="Pfam" id="PF06042">
    <property type="entry name" value="NTP_transf_6"/>
    <property type="match status" value="1"/>
</dbReference>
<gene>
    <name evidence="1" type="ORF">AFL01nite_15200</name>
</gene>
<accession>A0A512HUS9</accession>
<keyword evidence="2" id="KW-1185">Reference proteome</keyword>
<dbReference type="PANTHER" id="PTHR39166">
    <property type="entry name" value="BLL1166 PROTEIN"/>
    <property type="match status" value="1"/>
</dbReference>
<protein>
    <recommendedName>
        <fullName evidence="3">Nucleotidyltransferase family protein</fullName>
    </recommendedName>
</protein>
<sequence length="186" mass="20990">MHAVLADPVCRTVLERMPRLGLAEWWLTAGAVFQNIWNAQEGRPAGFGIKDYDVFYFDAADLGWDAEDEVIRAVADLFSDVDAHVEIRNEARVHLWYEERFGVPADPFTSATDAIDAFASTTCCVGMTTAPDGRISVHAPYGLQDVFDRVMRPNPRLAPREVYEAKVAQYRERWPSVTAEPWPDDI</sequence>
<proteinExistence type="predicted"/>
<dbReference type="EMBL" id="BJZQ01000005">
    <property type="protein sequence ID" value="GEO89193.1"/>
    <property type="molecule type" value="Genomic_DNA"/>
</dbReference>
<dbReference type="Proteomes" id="UP000321769">
    <property type="component" value="Unassembled WGS sequence"/>
</dbReference>
<organism evidence="1 2">
    <name type="scientific">Aeromicrobium flavum</name>
    <dbReference type="NCBI Taxonomy" id="416568"/>
    <lineage>
        <taxon>Bacteria</taxon>
        <taxon>Bacillati</taxon>
        <taxon>Actinomycetota</taxon>
        <taxon>Actinomycetes</taxon>
        <taxon>Propionibacteriales</taxon>
        <taxon>Nocardioidaceae</taxon>
        <taxon>Aeromicrobium</taxon>
    </lineage>
</organism>
<dbReference type="PANTHER" id="PTHR39166:SF1">
    <property type="entry name" value="BLL1166 PROTEIN"/>
    <property type="match status" value="1"/>
</dbReference>
<evidence type="ECO:0008006" key="3">
    <source>
        <dbReference type="Google" id="ProtNLM"/>
    </source>
</evidence>
<evidence type="ECO:0000313" key="2">
    <source>
        <dbReference type="Proteomes" id="UP000321769"/>
    </source>
</evidence>
<dbReference type="RefSeq" id="WP_222593435.1">
    <property type="nucleotide sequence ID" value="NZ_BAAAYQ010000001.1"/>
</dbReference>
<evidence type="ECO:0000313" key="1">
    <source>
        <dbReference type="EMBL" id="GEO89193.1"/>
    </source>
</evidence>
<dbReference type="InterPro" id="IPR009267">
    <property type="entry name" value="NTP_transf_6"/>
</dbReference>
<dbReference type="AlphaFoldDB" id="A0A512HUS9"/>
<name>A0A512HUS9_9ACTN</name>